<name>A0ABW3DA72_9BACL</name>
<dbReference type="RefSeq" id="WP_150959568.1">
    <property type="nucleotide sequence ID" value="NZ_JBHTIU010000039.1"/>
</dbReference>
<dbReference type="EMBL" id="JBHTIU010000039">
    <property type="protein sequence ID" value="MFD0870085.1"/>
    <property type="molecule type" value="Genomic_DNA"/>
</dbReference>
<organism evidence="1 2">
    <name type="scientific">Paenibacillus residui</name>
    <dbReference type="NCBI Taxonomy" id="629724"/>
    <lineage>
        <taxon>Bacteria</taxon>
        <taxon>Bacillati</taxon>
        <taxon>Bacillota</taxon>
        <taxon>Bacilli</taxon>
        <taxon>Bacillales</taxon>
        <taxon>Paenibacillaceae</taxon>
        <taxon>Paenibacillus</taxon>
    </lineage>
</organism>
<evidence type="ECO:0000313" key="2">
    <source>
        <dbReference type="Proteomes" id="UP001597120"/>
    </source>
</evidence>
<protein>
    <submittedName>
        <fullName evidence="1">DUF2935 domain-containing protein</fullName>
    </submittedName>
</protein>
<proteinExistence type="predicted"/>
<comment type="caution">
    <text evidence="1">The sequence shown here is derived from an EMBL/GenBank/DDBJ whole genome shotgun (WGS) entry which is preliminary data.</text>
</comment>
<dbReference type="SUPFAM" id="SSF158430">
    <property type="entry name" value="Bacillus cereus metalloprotein-like"/>
    <property type="match status" value="2"/>
</dbReference>
<accession>A0ABW3DA72</accession>
<sequence length="272" mass="31500">MEDILAADRSTDVLFEHRFWLQVLGDHARFIYDSLTVEEGKALGAAKYFIKTFDELLKQARSNLNANDIMKLNQTAYWRACELRAFKLNLLERLLMNDIRFHLPPTFVNHMVNELEEYLRILQAIMTTGKVPAFHPVHLHLLWLVDAVGHAESIQSSLDMVEKRLIAKSGAFAHHFSDLYSKAVEMAGYLRTNLRRFPALSRFNKEVELEMTLFREFLQELEKMDLNAELLGTLQPLMADHMAREECYYLIKLAQVSDTKSPACDPTKPRVE</sequence>
<keyword evidence="2" id="KW-1185">Reference proteome</keyword>
<evidence type="ECO:0000313" key="1">
    <source>
        <dbReference type="EMBL" id="MFD0870085.1"/>
    </source>
</evidence>
<dbReference type="Gene3D" id="1.20.1260.120">
    <property type="entry name" value="Protein of unknown function DUF2935"/>
    <property type="match status" value="1"/>
</dbReference>
<reference evidence="2" key="1">
    <citation type="journal article" date="2019" name="Int. J. Syst. Evol. Microbiol.">
        <title>The Global Catalogue of Microorganisms (GCM) 10K type strain sequencing project: providing services to taxonomists for standard genome sequencing and annotation.</title>
        <authorList>
            <consortium name="The Broad Institute Genomics Platform"/>
            <consortium name="The Broad Institute Genome Sequencing Center for Infectious Disease"/>
            <person name="Wu L."/>
            <person name="Ma J."/>
        </authorList>
    </citation>
    <scope>NUCLEOTIDE SEQUENCE [LARGE SCALE GENOMIC DNA]</scope>
    <source>
        <strain evidence="2">CCUG 57263</strain>
    </source>
</reference>
<dbReference type="InterPro" id="IPR021328">
    <property type="entry name" value="CotB-like"/>
</dbReference>
<dbReference type="Pfam" id="PF11155">
    <property type="entry name" value="DUF2935"/>
    <property type="match status" value="2"/>
</dbReference>
<dbReference type="Proteomes" id="UP001597120">
    <property type="component" value="Unassembled WGS sequence"/>
</dbReference>
<gene>
    <name evidence="1" type="ORF">ACFQ03_13065</name>
</gene>